<organism evidence="9 10">
    <name type="scientific">Chitinophaga rupis</name>
    <dbReference type="NCBI Taxonomy" id="573321"/>
    <lineage>
        <taxon>Bacteria</taxon>
        <taxon>Pseudomonadati</taxon>
        <taxon>Bacteroidota</taxon>
        <taxon>Chitinophagia</taxon>
        <taxon>Chitinophagales</taxon>
        <taxon>Chitinophagaceae</taxon>
        <taxon>Chitinophaga</taxon>
    </lineage>
</organism>
<evidence type="ECO:0000313" key="9">
    <source>
        <dbReference type="EMBL" id="SEN09541.1"/>
    </source>
</evidence>
<dbReference type="NCBIfam" id="TIGR01643">
    <property type="entry name" value="YD_repeat_2x"/>
    <property type="match status" value="1"/>
</dbReference>
<feature type="transmembrane region" description="Helical" evidence="6">
    <location>
        <begin position="1765"/>
        <end position="1784"/>
    </location>
</feature>
<dbReference type="Pfam" id="PF25023">
    <property type="entry name" value="TEN_YD-shell"/>
    <property type="match status" value="1"/>
</dbReference>
<keyword evidence="6" id="KW-0812">Transmembrane</keyword>
<dbReference type="NCBIfam" id="TIGR03696">
    <property type="entry name" value="Rhs_assc_core"/>
    <property type="match status" value="1"/>
</dbReference>
<reference evidence="9 10" key="1">
    <citation type="submission" date="2016-10" db="EMBL/GenBank/DDBJ databases">
        <authorList>
            <person name="de Groot N.N."/>
        </authorList>
    </citation>
    <scope>NUCLEOTIDE SEQUENCE [LARGE SCALE GENOMIC DNA]</scope>
    <source>
        <strain evidence="9 10">DSM 21039</strain>
    </source>
</reference>
<evidence type="ECO:0000256" key="1">
    <source>
        <dbReference type="ARBA" id="ARBA00004613"/>
    </source>
</evidence>
<gene>
    <name evidence="9" type="ORF">SAMN04488505_10873</name>
</gene>
<dbReference type="Pfam" id="PF03534">
    <property type="entry name" value="SpvB"/>
    <property type="match status" value="1"/>
</dbReference>
<dbReference type="EMBL" id="FOBB01000008">
    <property type="protein sequence ID" value="SEN09541.1"/>
    <property type="molecule type" value="Genomic_DNA"/>
</dbReference>
<evidence type="ECO:0000256" key="4">
    <source>
        <dbReference type="ARBA" id="ARBA00023026"/>
    </source>
</evidence>
<dbReference type="RefSeq" id="WP_089918650.1">
    <property type="nucleotide sequence ID" value="NZ_FOBB01000008.1"/>
</dbReference>
<feature type="region of interest" description="Disordered" evidence="5">
    <location>
        <begin position="1"/>
        <end position="20"/>
    </location>
</feature>
<dbReference type="GO" id="GO:0005576">
    <property type="term" value="C:extracellular region"/>
    <property type="evidence" value="ECO:0007669"/>
    <property type="project" value="UniProtKB-SubCell"/>
</dbReference>
<dbReference type="InterPro" id="IPR056823">
    <property type="entry name" value="TEN-like_YD-shell"/>
</dbReference>
<keyword evidence="6" id="KW-1133">Transmembrane helix</keyword>
<dbReference type="InterPro" id="IPR006530">
    <property type="entry name" value="YD"/>
</dbReference>
<evidence type="ECO:0000256" key="3">
    <source>
        <dbReference type="ARBA" id="ARBA00022737"/>
    </source>
</evidence>
<evidence type="ECO:0000256" key="2">
    <source>
        <dbReference type="ARBA" id="ARBA00022525"/>
    </source>
</evidence>
<dbReference type="InterPro" id="IPR003284">
    <property type="entry name" value="Sal_SpvB"/>
</dbReference>
<evidence type="ECO:0000259" key="8">
    <source>
        <dbReference type="Pfam" id="PF25023"/>
    </source>
</evidence>
<dbReference type="Gene3D" id="2.180.10.10">
    <property type="entry name" value="RHS repeat-associated core"/>
    <property type="match status" value="2"/>
</dbReference>
<name>A0A1H8DQD6_9BACT</name>
<proteinExistence type="predicted"/>
<dbReference type="Proteomes" id="UP000198984">
    <property type="component" value="Unassembled WGS sequence"/>
</dbReference>
<sequence>MAKSTGIGPDVLPLPSGGGSMQPIDEAFKTDLGTGTGSYQVPIKLPKGLNNFTPSLALKYSTGRGNSPFGMGWSLDMMAITRSTDKRLPAFNDEADVFLFEGRELVHMGNGVYRPLVENEFSTITKTANGWEVRTKAGGLLKLGATANARLAFEEHIYAWFINEMSDSNGNTILYQYESNDGNTYIKKIEYAIYEVIFNYAVRPDLFSGYRTGYEIKTTWRCSSIQVNLLQPAPAPIKRYQFTYIQAPYSNISLLQQAAMVALHEENNVVEEISFPPITFAYNHFNPSQKQLGIFTGKGSSTPPSLLSADVSLLDFEGTGLQGVMEMANGVARFWPNKGNLQWGQPYTLKDIPLHADLSEDSLLFADMEGNGTADLMVGGQQSGGYFPNLPGGGWGRKVSYRQSPNVPVGSAQTRLVDLDGDNRVDMMYSDGKAFYYYFNKAEEGWQQQPAVTKRVFADDAQPEVNLNDPHIRMADVVGDGRTHLVQVHSGRLLYWPNLGNGKWGKAIRMANAPRLPRNYDPARLFFADMDGSGAMDVLYVDYDRIYCWINQSGQQFSDPVIITGTPPVANAGIVIADMKGAGTNGILWSYQDALRNKTAYRYLDICGGTKPYLLSSIVNNTGITTQIVHGSSITYQRDTTDPLLKAGCFLPFPVPVIREVTSTDVTTGVTNTSTFRYYNGHFDGKARQFMGFAKAERIENGDDTIAANRSVSYFNNTDPLQKGLPVLTQIYSEDGAPESAHPFKAEENSYLIQDVGLAPDGRKIHFVAKQQSTSKNYERNAECNEVKKTCTYDAAGNITEEIKTGRWKNDQGVFEQQLLKTTSIYAQTPDGKLSSFKSRETVTDKEGQVLKATIWYYDGPAFTGLPEQQATKGNITRERQLAMSAAAFTAVYGAEPDNMAALGYVKEMDAALGECFFIDRFKQRIDGTGNTLERRSPLGLTTTISYDDFKMYPVQVEQSNGLVIKMEYEYKYGGIISNTDPNGVELKYEFDKAGQLTGVYRHDDAPGMPYLQYSYDHSLPHRSQTTLTRAEKGGAQTRRVEYLDGLGEKLQVRAEAENNQVIVTGKKEYNTKGLTKREYQPYFSNSLEFATADQENDEHFTLYEYDAIGRSTRRTDWHHQSYVTKLGLSFRSFYDPLDLLEAAGNNNFDTPKTEWLDSEDRLLAIIERKKESANVTRYAYDATGNRTRVLINDAVTVENTFDCLSRRVRSSYRDAGSYTFFYDAMGNLVERKDGKMDVVYNSYDAMGRLQTVHFGGRNGTLAESYEYDAGDAGELNTRGKLMKVKGPFGEVKFSYSRCGCLRSKIRTYPGLAQPLKAEYEQDNLKRYTKIKYPDGAEVNILYNRGGLIESIPGIVNKIEYGPTGKRTKVIYASGVITEYTYEPGSFWLLGIKTIAPDGAVDYQHLTYDYNETGLISHITDAANAPGHITHTRAFMYDELDQLLRATGTASNGNYEHNYAYDNLGNLIQYPEQFGAEQIARDDAQHPYRITGVSNQPAQTYQYDAAGNITHTPDAAMEYDARNQLVKVLHKDGTQITYFYDHLGSRVLTATTINGQTERTFNFDDIYTVSGNEKQRTVFDETGAIAMLREDNSGVVFHKDHLGSHVAESDLQTGALLSEQHYYAFGKMAFGAELDAIQNFSGKKYDAIPDLVFFGGRYYMPSLGIFLTPDPYFLEQQPEKFFKAPRSLQLYVYVLNNPVNMIDPFGLWFGIDDAIAAAVGFVAGVVGYIINWAISGGDFSISEMLYSGVVGAVSLWFGYNTFGLGFAVISGIAMVAGPAICGGLDKASMGDSFGERFLGFISFAIKFARSPITSTAGLLIGGFGTGFGAWNNVEWFKGGVIAFEYDPSASGFSAVTLGATVNIWNGNTSAPDFEHELYHSRQYTIMGDWFIPGWIVGGLYGMISGAIGGSSDWGSCFYSANPGSGYGNPLEAGAQSIERGGGCS</sequence>
<feature type="transmembrane region" description="Helical" evidence="6">
    <location>
        <begin position="1705"/>
        <end position="1729"/>
    </location>
</feature>
<dbReference type="PANTHER" id="PTHR32305:SF15">
    <property type="entry name" value="PROTEIN RHSA-RELATED"/>
    <property type="match status" value="1"/>
</dbReference>
<feature type="domain" description="Teneurin-like YD-shell" evidence="8">
    <location>
        <begin position="1406"/>
        <end position="1699"/>
    </location>
</feature>
<dbReference type="InterPro" id="IPR022045">
    <property type="entry name" value="TcdB_toxin_mid/N"/>
</dbReference>
<comment type="subcellular location">
    <subcellularLocation>
        <location evidence="1">Secreted</location>
    </subcellularLocation>
</comment>
<feature type="domain" description="Insecticide toxin TcdB middle/N-terminal" evidence="7">
    <location>
        <begin position="566"/>
        <end position="701"/>
    </location>
</feature>
<evidence type="ECO:0000256" key="5">
    <source>
        <dbReference type="SAM" id="MobiDB-lite"/>
    </source>
</evidence>
<dbReference type="InterPro" id="IPR050708">
    <property type="entry name" value="T6SS_VgrG/RHS"/>
</dbReference>
<evidence type="ECO:0000259" key="7">
    <source>
        <dbReference type="Pfam" id="PF12256"/>
    </source>
</evidence>
<keyword evidence="2" id="KW-0964">Secreted</keyword>
<keyword evidence="6" id="KW-0472">Membrane</keyword>
<evidence type="ECO:0000256" key="6">
    <source>
        <dbReference type="SAM" id="Phobius"/>
    </source>
</evidence>
<protein>
    <submittedName>
        <fullName evidence="9">RHS repeat-associated core domain-containing protein</fullName>
    </submittedName>
</protein>
<dbReference type="STRING" id="573321.SAMN04488505_10873"/>
<dbReference type="SUPFAM" id="SSF69318">
    <property type="entry name" value="Integrin alpha N-terminal domain"/>
    <property type="match status" value="1"/>
</dbReference>
<accession>A0A1H8DQD6</accession>
<dbReference type="GO" id="GO:0005737">
    <property type="term" value="C:cytoplasm"/>
    <property type="evidence" value="ECO:0007669"/>
    <property type="project" value="InterPro"/>
</dbReference>
<dbReference type="Pfam" id="PF12256">
    <property type="entry name" value="TcdB_toxin_midN"/>
    <property type="match status" value="1"/>
</dbReference>
<keyword evidence="4" id="KW-0843">Virulence</keyword>
<dbReference type="InterPro" id="IPR022385">
    <property type="entry name" value="Rhs_assc_core"/>
</dbReference>
<evidence type="ECO:0000313" key="10">
    <source>
        <dbReference type="Proteomes" id="UP000198984"/>
    </source>
</evidence>
<dbReference type="InterPro" id="IPR028994">
    <property type="entry name" value="Integrin_alpha_N"/>
</dbReference>
<keyword evidence="10" id="KW-1185">Reference proteome</keyword>
<dbReference type="PANTHER" id="PTHR32305">
    <property type="match status" value="1"/>
</dbReference>
<keyword evidence="3" id="KW-0677">Repeat</keyword>
<dbReference type="OrthoDB" id="9765204at2"/>